<proteinExistence type="predicted"/>
<organism evidence="1 2">
    <name type="scientific">Sporomusa sphaeroides DSM 2875</name>
    <dbReference type="NCBI Taxonomy" id="1337886"/>
    <lineage>
        <taxon>Bacteria</taxon>
        <taxon>Bacillati</taxon>
        <taxon>Bacillota</taxon>
        <taxon>Negativicutes</taxon>
        <taxon>Selenomonadales</taxon>
        <taxon>Sporomusaceae</taxon>
        <taxon>Sporomusa</taxon>
    </lineage>
</organism>
<evidence type="ECO:0000313" key="2">
    <source>
        <dbReference type="Proteomes" id="UP000245702"/>
    </source>
</evidence>
<accession>A0ABM9W5C4</accession>
<gene>
    <name evidence="1" type="ORF">SSPH_02989</name>
</gene>
<evidence type="ECO:0000313" key="1">
    <source>
        <dbReference type="EMBL" id="CVK20321.1"/>
    </source>
</evidence>
<comment type="caution">
    <text evidence="1">The sequence shown here is derived from an EMBL/GenBank/DDBJ whole genome shotgun (WGS) entry which is preliminary data.</text>
</comment>
<evidence type="ECO:0008006" key="3">
    <source>
        <dbReference type="Google" id="ProtNLM"/>
    </source>
</evidence>
<reference evidence="1 2" key="1">
    <citation type="submission" date="2016-01" db="EMBL/GenBank/DDBJ databases">
        <authorList>
            <person name="Brown R."/>
        </authorList>
    </citation>
    <scope>NUCLEOTIDE SEQUENCE [LARGE SCALE GENOMIC DNA]</scope>
    <source>
        <strain evidence="1">Sporomusa sphaeroides DSM 2875</strain>
    </source>
</reference>
<sequence length="54" mass="5583">MPGDCRNNGNAEINGLRAGIRNLALKVPDSFLSIQSPAQAAAMQTVKAGRAGKC</sequence>
<dbReference type="Proteomes" id="UP000245702">
    <property type="component" value="Unassembled WGS sequence"/>
</dbReference>
<name>A0ABM9W5C4_9FIRM</name>
<protein>
    <recommendedName>
        <fullName evidence="3">Transposase</fullName>
    </recommendedName>
</protein>
<dbReference type="EMBL" id="FCOW01000017">
    <property type="protein sequence ID" value="CVK20321.1"/>
    <property type="molecule type" value="Genomic_DNA"/>
</dbReference>
<keyword evidence="2" id="KW-1185">Reference proteome</keyword>